<dbReference type="Proteomes" id="UP001595710">
    <property type="component" value="Unassembled WGS sequence"/>
</dbReference>
<dbReference type="EMBL" id="JBHRYN010000006">
    <property type="protein sequence ID" value="MFC3700682.1"/>
    <property type="molecule type" value="Genomic_DNA"/>
</dbReference>
<comment type="caution">
    <text evidence="2">The sequence shown here is derived from an EMBL/GenBank/DDBJ whole genome shotgun (WGS) entry which is preliminary data.</text>
</comment>
<gene>
    <name evidence="2" type="ORF">ACFOND_03440</name>
</gene>
<reference evidence="3" key="1">
    <citation type="journal article" date="2019" name="Int. J. Syst. Evol. Microbiol.">
        <title>The Global Catalogue of Microorganisms (GCM) 10K type strain sequencing project: providing services to taxonomists for standard genome sequencing and annotation.</title>
        <authorList>
            <consortium name="The Broad Institute Genomics Platform"/>
            <consortium name="The Broad Institute Genome Sequencing Center for Infectious Disease"/>
            <person name="Wu L."/>
            <person name="Ma J."/>
        </authorList>
    </citation>
    <scope>NUCLEOTIDE SEQUENCE [LARGE SCALE GENOMIC DNA]</scope>
    <source>
        <strain evidence="3">CECT 8288</strain>
    </source>
</reference>
<dbReference type="Pfam" id="PF01882">
    <property type="entry name" value="DUF58"/>
    <property type="match status" value="1"/>
</dbReference>
<dbReference type="PANTHER" id="PTHR33608">
    <property type="entry name" value="BLL2464 PROTEIN"/>
    <property type="match status" value="1"/>
</dbReference>
<dbReference type="InterPro" id="IPR002881">
    <property type="entry name" value="DUF58"/>
</dbReference>
<evidence type="ECO:0000313" key="3">
    <source>
        <dbReference type="Proteomes" id="UP001595710"/>
    </source>
</evidence>
<feature type="domain" description="DUF58" evidence="1">
    <location>
        <begin position="61"/>
        <end position="272"/>
    </location>
</feature>
<sequence length="306" mass="35422">MNASAAIEPFAIKGADVDVASLLQLQLLAHDTARLFNDRTRSRKAGDQRSKFRGQGREFIEMKHYQMGDDVRRIDWKLTARKQQPFVRVMEEDRHAEQAIWLNLSSSCFFGTQRCLKSVMLVHWAAFLVWRFLHLKHPLRIIIQVGNTSKELTVSNKAQAAFACQTLIECHDLLASQFKIFDSAPSFNWPTHWHSRPNLWVLSDFLQDDLDELQMSIPYERVNRVNLLQVTDQFDLQYPKAGQLAVSHNNKTTFINASNQQARSQHEQQALELQNKLSEIAVGFNGQFIHSISQQFQWQDVSQWSI</sequence>
<organism evidence="2 3">
    <name type="scientific">Reinekea marina</name>
    <dbReference type="NCBI Taxonomy" id="1310421"/>
    <lineage>
        <taxon>Bacteria</taxon>
        <taxon>Pseudomonadati</taxon>
        <taxon>Pseudomonadota</taxon>
        <taxon>Gammaproteobacteria</taxon>
        <taxon>Oceanospirillales</taxon>
        <taxon>Saccharospirillaceae</taxon>
        <taxon>Reinekea</taxon>
    </lineage>
</organism>
<proteinExistence type="predicted"/>
<keyword evidence="3" id="KW-1185">Reference proteome</keyword>
<dbReference type="RefSeq" id="WP_290283300.1">
    <property type="nucleotide sequence ID" value="NZ_JAUFQI010000001.1"/>
</dbReference>
<name>A0ABV7WNL6_9GAMM</name>
<accession>A0ABV7WNL6</accession>
<evidence type="ECO:0000313" key="2">
    <source>
        <dbReference type="EMBL" id="MFC3700682.1"/>
    </source>
</evidence>
<dbReference type="PANTHER" id="PTHR33608:SF12">
    <property type="entry name" value="DUF58 DOMAIN-CONTAINING PROTEIN"/>
    <property type="match status" value="1"/>
</dbReference>
<protein>
    <submittedName>
        <fullName evidence="2">DUF58 domain-containing protein</fullName>
    </submittedName>
</protein>
<evidence type="ECO:0000259" key="1">
    <source>
        <dbReference type="Pfam" id="PF01882"/>
    </source>
</evidence>